<keyword evidence="3" id="KW-1185">Reference proteome</keyword>
<accession>A0A844YG63</accession>
<dbReference type="PANTHER" id="PTHR43792:SF1">
    <property type="entry name" value="N-ACETYLTRANSFERASE DOMAIN-CONTAINING PROTEIN"/>
    <property type="match status" value="1"/>
</dbReference>
<dbReference type="PANTHER" id="PTHR43792">
    <property type="entry name" value="GNAT FAMILY, PUTATIVE (AFU_ORTHOLOGUE AFUA_3G00765)-RELATED-RELATED"/>
    <property type="match status" value="1"/>
</dbReference>
<keyword evidence="2" id="KW-0808">Transferase</keyword>
<evidence type="ECO:0000259" key="1">
    <source>
        <dbReference type="PROSITE" id="PS51186"/>
    </source>
</evidence>
<feature type="domain" description="N-acetyltransferase" evidence="1">
    <location>
        <begin position="17"/>
        <end position="180"/>
    </location>
</feature>
<gene>
    <name evidence="2" type="ORF">GRI48_08970</name>
</gene>
<organism evidence="2 3">
    <name type="scientific">Qipengyuania oceanensis</name>
    <dbReference type="NCBI Taxonomy" id="1463597"/>
    <lineage>
        <taxon>Bacteria</taxon>
        <taxon>Pseudomonadati</taxon>
        <taxon>Pseudomonadota</taxon>
        <taxon>Alphaproteobacteria</taxon>
        <taxon>Sphingomonadales</taxon>
        <taxon>Erythrobacteraceae</taxon>
        <taxon>Qipengyuania</taxon>
    </lineage>
</organism>
<protein>
    <submittedName>
        <fullName evidence="2">GNAT family N-acetyltransferase</fullName>
    </submittedName>
</protein>
<dbReference type="OrthoDB" id="6293260at2"/>
<evidence type="ECO:0000313" key="3">
    <source>
        <dbReference type="Proteomes" id="UP000445582"/>
    </source>
</evidence>
<dbReference type="Gene3D" id="3.40.630.30">
    <property type="match status" value="1"/>
</dbReference>
<reference evidence="2 3" key="1">
    <citation type="submission" date="2019-12" db="EMBL/GenBank/DDBJ databases">
        <title>Genomic-based taxomic classification of the family Erythrobacteraceae.</title>
        <authorList>
            <person name="Xu L."/>
        </authorList>
    </citation>
    <scope>NUCLEOTIDE SEQUENCE [LARGE SCALE GENOMIC DNA]</scope>
    <source>
        <strain evidence="2 3">MCCC 1A09965</strain>
    </source>
</reference>
<comment type="caution">
    <text evidence="2">The sequence shown here is derived from an EMBL/GenBank/DDBJ whole genome shotgun (WGS) entry which is preliminary data.</text>
</comment>
<dbReference type="GO" id="GO:0016747">
    <property type="term" value="F:acyltransferase activity, transferring groups other than amino-acyl groups"/>
    <property type="evidence" value="ECO:0007669"/>
    <property type="project" value="InterPro"/>
</dbReference>
<dbReference type="Pfam" id="PF13302">
    <property type="entry name" value="Acetyltransf_3"/>
    <property type="match status" value="1"/>
</dbReference>
<dbReference type="SUPFAM" id="SSF55729">
    <property type="entry name" value="Acyl-CoA N-acyltransferases (Nat)"/>
    <property type="match status" value="1"/>
</dbReference>
<dbReference type="Proteomes" id="UP000445582">
    <property type="component" value="Unassembled WGS sequence"/>
</dbReference>
<evidence type="ECO:0000313" key="2">
    <source>
        <dbReference type="EMBL" id="MXO63141.1"/>
    </source>
</evidence>
<sequence>MIDYPPRDRPVVVTERLELWVPDETDVDAMIAILSHPETHRFLGPMSSYADQMSRVLRNLGSWLLKGYGIFAVRHRESGTVIGNCGMFHGWRDIGADFDGKPEAGWIFAADEVGKGYATEAMRGALEWFERVHGSSGIVCMIDIRNAPSIALARKLGFGELRTATLPDGDSVLLMERQPGIST</sequence>
<dbReference type="InterPro" id="IPR051531">
    <property type="entry name" value="N-acetyltransferase"/>
</dbReference>
<name>A0A844YG63_9SPHN</name>
<dbReference type="AlphaFoldDB" id="A0A844YG63"/>
<proteinExistence type="predicted"/>
<dbReference type="InterPro" id="IPR000182">
    <property type="entry name" value="GNAT_dom"/>
</dbReference>
<dbReference type="PROSITE" id="PS51186">
    <property type="entry name" value="GNAT"/>
    <property type="match status" value="1"/>
</dbReference>
<dbReference type="RefSeq" id="WP_160674278.1">
    <property type="nucleotide sequence ID" value="NZ_WTYN01000001.1"/>
</dbReference>
<dbReference type="EMBL" id="WTYN01000001">
    <property type="protein sequence ID" value="MXO63141.1"/>
    <property type="molecule type" value="Genomic_DNA"/>
</dbReference>
<dbReference type="InterPro" id="IPR016181">
    <property type="entry name" value="Acyl_CoA_acyltransferase"/>
</dbReference>